<dbReference type="SMART" id="SM00729">
    <property type="entry name" value="Elp3"/>
    <property type="match status" value="1"/>
</dbReference>
<dbReference type="eggNOG" id="COG1032">
    <property type="taxonomic scope" value="Bacteria"/>
</dbReference>
<dbReference type="EMBL" id="ASSY01000008">
    <property type="protein sequence ID" value="EOS50598.1"/>
    <property type="molecule type" value="Genomic_DNA"/>
</dbReference>
<feature type="region of interest" description="Disordered" evidence="7">
    <location>
        <begin position="630"/>
        <end position="729"/>
    </location>
</feature>
<dbReference type="Gene3D" id="3.80.30.20">
    <property type="entry name" value="tm_1862 like domain"/>
    <property type="match status" value="1"/>
</dbReference>
<evidence type="ECO:0000256" key="4">
    <source>
        <dbReference type="ARBA" id="ARBA00023004"/>
    </source>
</evidence>
<dbReference type="NCBIfam" id="TIGR03904">
    <property type="entry name" value="SAM_YgiQ"/>
    <property type="match status" value="1"/>
</dbReference>
<dbReference type="RefSeq" id="WP_016309224.1">
    <property type="nucleotide sequence ID" value="NZ_KE159646.1"/>
</dbReference>
<dbReference type="GO" id="GO:0005506">
    <property type="term" value="F:iron ion binding"/>
    <property type="evidence" value="ECO:0007669"/>
    <property type="project" value="UniProtKB-UniRule"/>
</dbReference>
<dbReference type="GO" id="GO:0051539">
    <property type="term" value="F:4 iron, 4 sulfur cluster binding"/>
    <property type="evidence" value="ECO:0007669"/>
    <property type="project" value="UniProtKB-KW"/>
</dbReference>
<dbReference type="GeneID" id="82190569"/>
<dbReference type="InterPro" id="IPR007197">
    <property type="entry name" value="rSAM"/>
</dbReference>
<dbReference type="STRING" id="1235794.C811_01012"/>
<dbReference type="PROSITE" id="PS51918">
    <property type="entry name" value="RADICAL_SAM"/>
    <property type="match status" value="1"/>
</dbReference>
<reference evidence="9 10" key="1">
    <citation type="submission" date="2013-04" db="EMBL/GenBank/DDBJ databases">
        <title>The Genome Sequence of Enterorhabdus caecimuris B7.</title>
        <authorList>
            <consortium name="The Broad Institute Genomics Platform"/>
            <consortium name="The Broad Institute Genome Sequencing Center for Infectious Disease"/>
            <person name="Earl A."/>
            <person name="Xavier R."/>
            <person name="Elson C."/>
            <person name="Duck W."/>
            <person name="Walker B."/>
            <person name="Young S."/>
            <person name="Zeng Q."/>
            <person name="Gargeya S."/>
            <person name="Fitzgerald M."/>
            <person name="Haas B."/>
            <person name="Abouelleil A."/>
            <person name="Allen A.W."/>
            <person name="Alvarado L."/>
            <person name="Arachchi H.M."/>
            <person name="Berlin A.M."/>
            <person name="Chapman S.B."/>
            <person name="Gainer-Dewar J."/>
            <person name="Goldberg J."/>
            <person name="Griggs A."/>
            <person name="Gujja S."/>
            <person name="Hansen M."/>
            <person name="Howarth C."/>
            <person name="Imamovic A."/>
            <person name="Ireland A."/>
            <person name="Larimer J."/>
            <person name="McCowan C."/>
            <person name="Murphy C."/>
            <person name="Pearson M."/>
            <person name="Poon T.W."/>
            <person name="Priest M."/>
            <person name="Roberts A."/>
            <person name="Saif S."/>
            <person name="Shea T."/>
            <person name="Sisk P."/>
            <person name="Sykes S."/>
            <person name="Wortman J."/>
            <person name="Nusbaum C."/>
            <person name="Birren B."/>
        </authorList>
    </citation>
    <scope>NUCLEOTIDE SEQUENCE [LARGE SCALE GENOMIC DNA]</scope>
    <source>
        <strain evidence="9 10">B7</strain>
    </source>
</reference>
<keyword evidence="5 6" id="KW-0411">Iron-sulfur</keyword>
<feature type="binding site" evidence="6">
    <location>
        <position position="340"/>
    </location>
    <ligand>
        <name>[4Fe-4S] cluster</name>
        <dbReference type="ChEBI" id="CHEBI:49883"/>
        <note>4Fe-4S-S-AdoMet</note>
    </ligand>
</feature>
<keyword evidence="3 6" id="KW-0479">Metal-binding</keyword>
<dbReference type="GO" id="GO:0003824">
    <property type="term" value="F:catalytic activity"/>
    <property type="evidence" value="ECO:0007669"/>
    <property type="project" value="InterPro"/>
</dbReference>
<keyword evidence="2 6" id="KW-0949">S-adenosyl-L-methionine</keyword>
<feature type="region of interest" description="Disordered" evidence="7">
    <location>
        <begin position="1"/>
        <end position="35"/>
    </location>
</feature>
<dbReference type="Proteomes" id="UP000014204">
    <property type="component" value="Unassembled WGS sequence"/>
</dbReference>
<name>R9KWC8_9ACTN</name>
<dbReference type="SUPFAM" id="SSF102114">
    <property type="entry name" value="Radical SAM enzymes"/>
    <property type="match status" value="1"/>
</dbReference>
<feature type="compositionally biased region" description="Low complexity" evidence="7">
    <location>
        <begin position="695"/>
        <end position="708"/>
    </location>
</feature>
<keyword evidence="10" id="KW-1185">Reference proteome</keyword>
<feature type="compositionally biased region" description="Basic and acidic residues" evidence="7">
    <location>
        <begin position="654"/>
        <end position="667"/>
    </location>
</feature>
<dbReference type="SFLD" id="SFLDG01069">
    <property type="entry name" value="UPF0313"/>
    <property type="match status" value="1"/>
</dbReference>
<dbReference type="InterPro" id="IPR023404">
    <property type="entry name" value="rSAM_horseshoe"/>
</dbReference>
<keyword evidence="4 6" id="KW-0408">Iron</keyword>
<feature type="binding site" evidence="6">
    <location>
        <position position="343"/>
    </location>
    <ligand>
        <name>[4Fe-4S] cluster</name>
        <dbReference type="ChEBI" id="CHEBI:49883"/>
        <note>4Fe-4S-S-AdoMet</note>
    </ligand>
</feature>
<evidence type="ECO:0000256" key="1">
    <source>
        <dbReference type="ARBA" id="ARBA00022485"/>
    </source>
</evidence>
<dbReference type="PATRIC" id="fig|1235794.3.peg.988"/>
<dbReference type="InterPro" id="IPR013704">
    <property type="entry name" value="UPF0313_N"/>
</dbReference>
<evidence type="ECO:0000256" key="7">
    <source>
        <dbReference type="SAM" id="MobiDB-lite"/>
    </source>
</evidence>
<dbReference type="HAMAP" id="MF_01251">
    <property type="entry name" value="UPF0313"/>
    <property type="match status" value="1"/>
</dbReference>
<feature type="compositionally biased region" description="Basic residues" evidence="7">
    <location>
        <begin position="719"/>
        <end position="729"/>
    </location>
</feature>
<sequence length="729" mass="79463">MSKKTAPKRPKSPSSAKGAARTSRESVPASAFLPTTRAEADERGWDQLDFVYVSGDAYVDHPSFGSAIITRVLESHGYKVGFIAQPDWNDPASIAVFGEPRLGFLVSAGNMDSMVNHYTVNKKRRHDDAYTPGGEGGRRPNHAAVVYSNLIRRTFKKTPIILGGIEASLRRLAHYDYWSDSLKRSILMDSGADLISYGMGERSIVEIADALAAGLAVEDLTFIDGTVFRTRSLEHVVDYQMLPSWEEVSASKRAFATSFAAQYRESDPVTGSRLVEAYPHGVYVVQNPPAAPLTQNEMDAVYRLPYARTWHPSYDAAGGVPALAEVKFSLTSCRGCFGECAFCALTFHQGRIVTGRSHESLLEEARAMTAEPDFKGYIHDVGGPTANFRGPACAKQRTRGACVDRRCLGAKPCPALKADHRDYTGLLRKLRRLPGVKKVFVRSGIRFDYVMADPDPERTFLHELAAHHVSGQLRVAPEHVSDTVLSAMGKPPRAVYDAFCEAFDEANRAAGKDQFVVPYLMSSHPGSTLAEAVELAEYVRDMGFNPEQVQDFYPTPSTISTCMYYTGLDPRTMESIYVPKSAREKAMQRALIQYRNPANYDLVREALVKAGRQDLIGWDEKCLIRPIRPKKRDEDASVPRKGKGGAPAKAAKRNAPEKAAKGGRSEAGKGGVPGKSGRAESGARGPKAGKGAGKAGAFKPAKGRPAPKVQRAGKPPKANGRKGGIRKGR</sequence>
<dbReference type="PANTHER" id="PTHR32331:SF0">
    <property type="entry name" value="UPF0313 PROTEIN YGIQ"/>
    <property type="match status" value="1"/>
</dbReference>
<dbReference type="PANTHER" id="PTHR32331">
    <property type="entry name" value="UPF0313 PROTEIN YGIQ"/>
    <property type="match status" value="1"/>
</dbReference>
<feature type="binding site" evidence="6">
    <location>
        <position position="336"/>
    </location>
    <ligand>
        <name>[4Fe-4S] cluster</name>
        <dbReference type="ChEBI" id="CHEBI:49883"/>
        <note>4Fe-4S-S-AdoMet</note>
    </ligand>
</feature>
<dbReference type="InterPro" id="IPR022946">
    <property type="entry name" value="UPF0313"/>
</dbReference>
<dbReference type="InterPro" id="IPR006638">
    <property type="entry name" value="Elp3/MiaA/NifB-like_rSAM"/>
</dbReference>
<evidence type="ECO:0000256" key="6">
    <source>
        <dbReference type="HAMAP-Rule" id="MF_01251"/>
    </source>
</evidence>
<feature type="compositionally biased region" description="Basic residues" evidence="7">
    <location>
        <begin position="1"/>
        <end position="11"/>
    </location>
</feature>
<evidence type="ECO:0000256" key="5">
    <source>
        <dbReference type="ARBA" id="ARBA00023014"/>
    </source>
</evidence>
<organism evidence="9 10">
    <name type="scientific">Adlercreutzia caecimuris B7</name>
    <dbReference type="NCBI Taxonomy" id="1235794"/>
    <lineage>
        <taxon>Bacteria</taxon>
        <taxon>Bacillati</taxon>
        <taxon>Actinomycetota</taxon>
        <taxon>Coriobacteriia</taxon>
        <taxon>Eggerthellales</taxon>
        <taxon>Eggerthellaceae</taxon>
        <taxon>Adlercreutzia</taxon>
    </lineage>
</organism>
<comment type="cofactor">
    <cofactor evidence="6">
        <name>[4Fe-4S] cluster</name>
        <dbReference type="ChEBI" id="CHEBI:49883"/>
    </cofactor>
    <text evidence="6">Binds 1 [4Fe-4S] cluster. The cluster is coordinated with 3 cysteines and an exchangeable S-adenosyl-L-methionine.</text>
</comment>
<dbReference type="InterPro" id="IPR058240">
    <property type="entry name" value="rSAM_sf"/>
</dbReference>
<dbReference type="SFLD" id="SFLDS00029">
    <property type="entry name" value="Radical_SAM"/>
    <property type="match status" value="1"/>
</dbReference>
<protein>
    <recommendedName>
        <fullName evidence="8">Radical SAM core domain-containing protein</fullName>
    </recommendedName>
</protein>
<evidence type="ECO:0000259" key="8">
    <source>
        <dbReference type="PROSITE" id="PS51918"/>
    </source>
</evidence>
<evidence type="ECO:0000256" key="3">
    <source>
        <dbReference type="ARBA" id="ARBA00022723"/>
    </source>
</evidence>
<dbReference type="SFLD" id="SFLDG01082">
    <property type="entry name" value="B12-binding_domain_containing"/>
    <property type="match status" value="1"/>
</dbReference>
<dbReference type="Pfam" id="PF08497">
    <property type="entry name" value="Radical_SAM_N"/>
    <property type="match status" value="1"/>
</dbReference>
<evidence type="ECO:0000313" key="9">
    <source>
        <dbReference type="EMBL" id="EOS50598.1"/>
    </source>
</evidence>
<comment type="similarity">
    <text evidence="6">Belongs to the UPF0313 family.</text>
</comment>
<dbReference type="AlphaFoldDB" id="R9KWC8"/>
<proteinExistence type="inferred from homology"/>
<dbReference type="Pfam" id="PF11842">
    <property type="entry name" value="DUF3362"/>
    <property type="match status" value="1"/>
</dbReference>
<evidence type="ECO:0000256" key="2">
    <source>
        <dbReference type="ARBA" id="ARBA00022691"/>
    </source>
</evidence>
<keyword evidence="1 6" id="KW-0004">4Fe-4S</keyword>
<dbReference type="HOGENOM" id="CLU_018288_2_0_11"/>
<accession>R9KWC8</accession>
<gene>
    <name evidence="9" type="ORF">C811_01012</name>
</gene>
<comment type="caution">
    <text evidence="9">The sequence shown here is derived from an EMBL/GenBank/DDBJ whole genome shotgun (WGS) entry which is preliminary data.</text>
</comment>
<evidence type="ECO:0000313" key="10">
    <source>
        <dbReference type="Proteomes" id="UP000014204"/>
    </source>
</evidence>
<feature type="domain" description="Radical SAM core" evidence="8">
    <location>
        <begin position="322"/>
        <end position="595"/>
    </location>
</feature>
<dbReference type="InterPro" id="IPR024560">
    <property type="entry name" value="UPF0313_C"/>
</dbReference>